<evidence type="ECO:0000313" key="19">
    <source>
        <dbReference type="Proteomes" id="UP001600888"/>
    </source>
</evidence>
<keyword evidence="9 15" id="KW-1133">Transmembrane helix</keyword>
<comment type="similarity">
    <text evidence="4">Belongs to the RBT5 family.</text>
</comment>
<keyword evidence="10 15" id="KW-0472">Membrane</keyword>
<protein>
    <recommendedName>
        <fullName evidence="17">CFEM domain-containing protein</fullName>
    </recommendedName>
</protein>
<evidence type="ECO:0000313" key="18">
    <source>
        <dbReference type="EMBL" id="KAL2284096.1"/>
    </source>
</evidence>
<evidence type="ECO:0000256" key="14">
    <source>
        <dbReference type="PROSITE-ProRule" id="PRU01356"/>
    </source>
</evidence>
<proteinExistence type="inferred from homology"/>
<feature type="transmembrane region" description="Helical" evidence="15">
    <location>
        <begin position="214"/>
        <end position="235"/>
    </location>
</feature>
<name>A0ABR4EP73_9PEZI</name>
<feature type="disulfide bond" evidence="14">
    <location>
        <begin position="47"/>
        <end position="54"/>
    </location>
</feature>
<evidence type="ECO:0000256" key="8">
    <source>
        <dbReference type="ARBA" id="ARBA00022729"/>
    </source>
</evidence>
<evidence type="ECO:0000256" key="11">
    <source>
        <dbReference type="ARBA" id="ARBA00023157"/>
    </source>
</evidence>
<dbReference type="Pfam" id="PF05730">
    <property type="entry name" value="CFEM"/>
    <property type="match status" value="1"/>
</dbReference>
<dbReference type="Pfam" id="PF20684">
    <property type="entry name" value="Fung_rhodopsin"/>
    <property type="match status" value="1"/>
</dbReference>
<feature type="transmembrane region" description="Helical" evidence="15">
    <location>
        <begin position="136"/>
        <end position="159"/>
    </location>
</feature>
<dbReference type="EMBL" id="JBAWTH010000038">
    <property type="protein sequence ID" value="KAL2284096.1"/>
    <property type="molecule type" value="Genomic_DNA"/>
</dbReference>
<evidence type="ECO:0000256" key="4">
    <source>
        <dbReference type="ARBA" id="ARBA00010031"/>
    </source>
</evidence>
<evidence type="ECO:0000256" key="5">
    <source>
        <dbReference type="ARBA" id="ARBA00022525"/>
    </source>
</evidence>
<dbReference type="InterPro" id="IPR008427">
    <property type="entry name" value="Extracellular_membr_CFEM_dom"/>
</dbReference>
<evidence type="ECO:0000256" key="2">
    <source>
        <dbReference type="ARBA" id="ARBA00004589"/>
    </source>
</evidence>
<keyword evidence="7 15" id="KW-0812">Transmembrane</keyword>
<evidence type="ECO:0000256" key="1">
    <source>
        <dbReference type="ARBA" id="ARBA00004141"/>
    </source>
</evidence>
<comment type="caution">
    <text evidence="14">Lacks conserved residue(s) required for the propagation of feature annotation.</text>
</comment>
<sequence length="267" mass="29394">MVAPWAKLLVLLSLVQLAFTQASVLAGVPSCALTCLLDTLTSPASPCPITNQACICESSTLQANVSSCVLASCTVKEALTTLNISSTTCDAPIRDDRLVIDAISYALLALNFVVIAVRFYVRTFLGDTGSVGTDDWIILATFILGIPSTLLATLGAGGYGLGRDIWTLSFDDITLFAKYFYVLQILYVIGLPMVKLSLLFFYLRVFPARPVRRVLWGTIVLILFYTVTFLFISIFQCTPISFFWESWDGEHKGKCLNLHAISWIQYV</sequence>
<dbReference type="InterPro" id="IPR049326">
    <property type="entry name" value="Rhodopsin_dom_fungi"/>
</dbReference>
<comment type="similarity">
    <text evidence="13">Belongs to the SAT4 family.</text>
</comment>
<feature type="signal peptide" evidence="16">
    <location>
        <begin position="1"/>
        <end position="20"/>
    </location>
</feature>
<evidence type="ECO:0000259" key="17">
    <source>
        <dbReference type="PROSITE" id="PS52012"/>
    </source>
</evidence>
<evidence type="ECO:0000256" key="16">
    <source>
        <dbReference type="SAM" id="SignalP"/>
    </source>
</evidence>
<evidence type="ECO:0000256" key="10">
    <source>
        <dbReference type="ARBA" id="ARBA00023136"/>
    </source>
</evidence>
<feature type="transmembrane region" description="Helical" evidence="15">
    <location>
        <begin position="102"/>
        <end position="121"/>
    </location>
</feature>
<comment type="subcellular location">
    <subcellularLocation>
        <location evidence="2">Membrane</location>
        <topology evidence="2">Lipid-anchor</topology>
        <topology evidence="2">GPI-anchor</topology>
    </subcellularLocation>
    <subcellularLocation>
        <location evidence="1">Membrane</location>
        <topology evidence="1">Multi-pass membrane protein</topology>
    </subcellularLocation>
    <subcellularLocation>
        <location evidence="3">Secreted</location>
    </subcellularLocation>
</comment>
<keyword evidence="6" id="KW-0325">Glycoprotein</keyword>
<accession>A0ABR4EP73</accession>
<dbReference type="PANTHER" id="PTHR33048:SF143">
    <property type="entry name" value="EXTRACELLULAR MEMBRANE PROTEIN CFEM DOMAIN-CONTAINING PROTEIN-RELATED"/>
    <property type="match status" value="1"/>
</dbReference>
<evidence type="ECO:0000256" key="15">
    <source>
        <dbReference type="SAM" id="Phobius"/>
    </source>
</evidence>
<dbReference type="Proteomes" id="UP001600888">
    <property type="component" value="Unassembled WGS sequence"/>
</dbReference>
<dbReference type="PANTHER" id="PTHR33048">
    <property type="entry name" value="PTH11-LIKE INTEGRAL MEMBRANE PROTEIN (AFU_ORTHOLOGUE AFUA_5G11245)"/>
    <property type="match status" value="1"/>
</dbReference>
<evidence type="ECO:0000256" key="13">
    <source>
        <dbReference type="ARBA" id="ARBA00038359"/>
    </source>
</evidence>
<feature type="transmembrane region" description="Helical" evidence="15">
    <location>
        <begin position="179"/>
        <end position="202"/>
    </location>
</feature>
<feature type="disulfide bond" evidence="14">
    <location>
        <begin position="56"/>
        <end position="89"/>
    </location>
</feature>
<dbReference type="SMART" id="SM00747">
    <property type="entry name" value="CFEM"/>
    <property type="match status" value="1"/>
</dbReference>
<evidence type="ECO:0000256" key="7">
    <source>
        <dbReference type="ARBA" id="ARBA00022692"/>
    </source>
</evidence>
<keyword evidence="11 14" id="KW-1015">Disulfide bond</keyword>
<keyword evidence="19" id="KW-1185">Reference proteome</keyword>
<evidence type="ECO:0000256" key="6">
    <source>
        <dbReference type="ARBA" id="ARBA00022622"/>
    </source>
</evidence>
<gene>
    <name evidence="18" type="ORF">FJTKL_09093</name>
</gene>
<feature type="chain" id="PRO_5046460726" description="CFEM domain-containing protein" evidence="16">
    <location>
        <begin position="21"/>
        <end position="267"/>
    </location>
</feature>
<keyword evidence="6" id="KW-0336">GPI-anchor</keyword>
<reference evidence="18 19" key="1">
    <citation type="submission" date="2024-03" db="EMBL/GenBank/DDBJ databases">
        <title>A high-quality draft genome sequence of Diaporthe vaccinii, a causative agent of upright dieback and viscid rot disease in cranberry plants.</title>
        <authorList>
            <person name="Sarrasin M."/>
            <person name="Lang B.F."/>
            <person name="Burger G."/>
        </authorList>
    </citation>
    <scope>NUCLEOTIDE SEQUENCE [LARGE SCALE GENOMIC DNA]</scope>
    <source>
        <strain evidence="18 19">IS7</strain>
    </source>
</reference>
<organism evidence="18 19">
    <name type="scientific">Diaporthe vaccinii</name>
    <dbReference type="NCBI Taxonomy" id="105482"/>
    <lineage>
        <taxon>Eukaryota</taxon>
        <taxon>Fungi</taxon>
        <taxon>Dikarya</taxon>
        <taxon>Ascomycota</taxon>
        <taxon>Pezizomycotina</taxon>
        <taxon>Sordariomycetes</taxon>
        <taxon>Sordariomycetidae</taxon>
        <taxon>Diaporthales</taxon>
        <taxon>Diaporthaceae</taxon>
        <taxon>Diaporthe</taxon>
        <taxon>Diaporthe eres species complex</taxon>
    </lineage>
</organism>
<keyword evidence="12" id="KW-0449">Lipoprotein</keyword>
<evidence type="ECO:0000256" key="9">
    <source>
        <dbReference type="ARBA" id="ARBA00022989"/>
    </source>
</evidence>
<keyword evidence="8 16" id="KW-0732">Signal</keyword>
<comment type="caution">
    <text evidence="18">The sequence shown here is derived from an EMBL/GenBank/DDBJ whole genome shotgun (WGS) entry which is preliminary data.</text>
</comment>
<evidence type="ECO:0000256" key="12">
    <source>
        <dbReference type="ARBA" id="ARBA00023288"/>
    </source>
</evidence>
<dbReference type="PROSITE" id="PS52012">
    <property type="entry name" value="CFEM"/>
    <property type="match status" value="1"/>
</dbReference>
<evidence type="ECO:0000256" key="3">
    <source>
        <dbReference type="ARBA" id="ARBA00004613"/>
    </source>
</evidence>
<keyword evidence="5" id="KW-0964">Secreted</keyword>
<feature type="domain" description="CFEM" evidence="17">
    <location>
        <begin position="3"/>
        <end position="116"/>
    </location>
</feature>
<dbReference type="InterPro" id="IPR052337">
    <property type="entry name" value="SAT4-like"/>
</dbReference>